<dbReference type="Proteomes" id="UP001168990">
    <property type="component" value="Unassembled WGS sequence"/>
</dbReference>
<dbReference type="InterPro" id="IPR003280">
    <property type="entry name" value="2pore_dom_K_chnl"/>
</dbReference>
<feature type="transmembrane region" description="Helical" evidence="10">
    <location>
        <begin position="244"/>
        <end position="269"/>
    </location>
</feature>
<dbReference type="EMBL" id="JAQQBS010000001">
    <property type="protein sequence ID" value="KAK0177431.1"/>
    <property type="molecule type" value="Genomic_DNA"/>
</dbReference>
<feature type="compositionally biased region" description="Low complexity" evidence="9">
    <location>
        <begin position="1048"/>
        <end position="1059"/>
    </location>
</feature>
<feature type="transmembrane region" description="Helical" evidence="10">
    <location>
        <begin position="214"/>
        <end position="232"/>
    </location>
</feature>
<evidence type="ECO:0000313" key="13">
    <source>
        <dbReference type="Proteomes" id="UP001168990"/>
    </source>
</evidence>
<feature type="domain" description="Potassium channel" evidence="11">
    <location>
        <begin position="193"/>
        <end position="271"/>
    </location>
</feature>
<evidence type="ECO:0000256" key="9">
    <source>
        <dbReference type="SAM" id="MobiDB-lite"/>
    </source>
</evidence>
<dbReference type="SUPFAM" id="SSF81324">
    <property type="entry name" value="Voltage-gated potassium channels"/>
    <property type="match status" value="2"/>
</dbReference>
<feature type="compositionally biased region" description="Basic and acidic residues" evidence="9">
    <location>
        <begin position="548"/>
        <end position="558"/>
    </location>
</feature>
<dbReference type="Pfam" id="PF07885">
    <property type="entry name" value="Ion_trans_2"/>
    <property type="match status" value="2"/>
</dbReference>
<name>A0AA39KXN6_9HYME</name>
<comment type="caution">
    <text evidence="12">The sequence shown here is derived from an EMBL/GenBank/DDBJ whole genome shotgun (WGS) entry which is preliminary data.</text>
</comment>
<keyword evidence="5 8" id="KW-0406">Ion transport</keyword>
<feature type="transmembrane region" description="Helical" evidence="10">
    <location>
        <begin position="6"/>
        <end position="25"/>
    </location>
</feature>
<evidence type="ECO:0000256" key="1">
    <source>
        <dbReference type="ARBA" id="ARBA00004141"/>
    </source>
</evidence>
<evidence type="ECO:0000256" key="6">
    <source>
        <dbReference type="ARBA" id="ARBA00023136"/>
    </source>
</evidence>
<feature type="transmembrane region" description="Helical" evidence="10">
    <location>
        <begin position="92"/>
        <end position="111"/>
    </location>
</feature>
<evidence type="ECO:0000256" key="3">
    <source>
        <dbReference type="ARBA" id="ARBA00022692"/>
    </source>
</evidence>
<dbReference type="PANTHER" id="PTHR11003:SF331">
    <property type="entry name" value="OPEN RECTIFIER POTASSIUM CHANNEL PROTEIN 1"/>
    <property type="match status" value="1"/>
</dbReference>
<organism evidence="12 13">
    <name type="scientific">Microctonus aethiopoides</name>
    <dbReference type="NCBI Taxonomy" id="144406"/>
    <lineage>
        <taxon>Eukaryota</taxon>
        <taxon>Metazoa</taxon>
        <taxon>Ecdysozoa</taxon>
        <taxon>Arthropoda</taxon>
        <taxon>Hexapoda</taxon>
        <taxon>Insecta</taxon>
        <taxon>Pterygota</taxon>
        <taxon>Neoptera</taxon>
        <taxon>Endopterygota</taxon>
        <taxon>Hymenoptera</taxon>
        <taxon>Apocrita</taxon>
        <taxon>Ichneumonoidea</taxon>
        <taxon>Braconidae</taxon>
        <taxon>Euphorinae</taxon>
        <taxon>Microctonus</taxon>
    </lineage>
</organism>
<evidence type="ECO:0000256" key="5">
    <source>
        <dbReference type="ARBA" id="ARBA00023065"/>
    </source>
</evidence>
<dbReference type="Gene3D" id="1.10.287.70">
    <property type="match status" value="1"/>
</dbReference>
<comment type="subcellular location">
    <subcellularLocation>
        <location evidence="1">Membrane</location>
        <topology evidence="1">Multi-pass membrane protein</topology>
    </subcellularLocation>
</comment>
<keyword evidence="4 10" id="KW-1133">Transmembrane helix</keyword>
<gene>
    <name evidence="12" type="ORF">PV328_001485</name>
</gene>
<evidence type="ECO:0000259" key="11">
    <source>
        <dbReference type="Pfam" id="PF07885"/>
    </source>
</evidence>
<dbReference type="GO" id="GO:0005886">
    <property type="term" value="C:plasma membrane"/>
    <property type="evidence" value="ECO:0007669"/>
    <property type="project" value="TreeGrafter"/>
</dbReference>
<dbReference type="GO" id="GO:0022841">
    <property type="term" value="F:potassium ion leak channel activity"/>
    <property type="evidence" value="ECO:0007669"/>
    <property type="project" value="TreeGrafter"/>
</dbReference>
<feature type="transmembrane region" description="Helical" evidence="10">
    <location>
        <begin position="123"/>
        <end position="149"/>
    </location>
</feature>
<sequence>MTKRQWMVLLMLFLTYLLLGASIFYHIESRLEIEKVEQTRNERIEINALLHEHYMPHYQGDQHEILKKLTQYCGKSVYNYSDNEIEPLKWDFYNSFYFAYTVVSTIGYGNLAPTNMLSRILMIFYGVIGIPMNGILLAQLGEFFSIVFIRAHQKYKSYKDESDDECVKKLTPLETRKAGLAVQIMMYLLPGFLMFIFFPALLFSYYEGWTYEEAVYYAFVTLTTIGFGDYVAGQDNTKGSGVLFILYKSFLIAWISFGLGYIVMIMTFITRGMRSKKIIRLEQKLAQNLKQTQSKIWTEFNKEVGYLRRVFNELQLSKVKPIYVDEYDYESPPCKFMRSNSFPDLRELVYGGLANPTPHPRRRANSEVVPMESPLARVVSESDLQRIDKTATFATHAMVQPAELLARLVNVLGYIPPPADDDEQTLDTDTRNGIQCFSDKEILASENDSKELDWRLGGDKILRGKPRSRATSEVQLDPSFEPNITNNQEWTWSGPAASHKIQEIINARMNGTTVNKDNKDRKESKSLFTALNIPKSVPLPRWMKQLSNKKEDQQRERNSVSVGNLEDGDNSYLSNISTLPEQSTYFTHTGAANLSSTLDGNNLLEETSLADFLRALTALHSRVGAVPDEFVRKPQRKMGTASLSPPKLPSLLALFSPPPGTSSVSHSNQNTITVNSNAERRFSLRTTDDSSNATSTHYRRSSLAPTLKPRNRRFSLRPVTTSLSATPQASPYLSGQPRKQYSNVSPPPPAYDANLFISECPKEPLVNMERTPGISSPIKTTNTRRFSLHPAQIDDPPSSTTAQITKGMPRWRAGMLQRQINQLNLQRRVRAFSLSDVNSSDSVKNSDKMSTVSPLALDPALKTTMVSLKDSSNKNFNQKTVTIVSPNKDDRESFDIKYTEQMNKSPSFGRTKSLFNNPFTSTDINSPSTNPFVISTSPQYDNSSTCEYFANDNDGETGDRTVFQILSEVKNIKTSPTTTGESSSICHENETLSDDKQMIGSNERSIVSGVCSQKVLSNTSDLSDKSRRNSIVLLDNQKDKNVLSGRKVSTVSEVSSSDESLGRGGRVNLPQGSNEKPRVSIDSYKSILGMKIDKPNENPFERYSRVSMQQSTSDVDALSKIQQETGGLSAKSDVEIISMDVDEGPRESTS</sequence>
<protein>
    <recommendedName>
        <fullName evidence="11">Potassium channel domain-containing protein</fullName>
    </recommendedName>
</protein>
<feature type="transmembrane region" description="Helical" evidence="10">
    <location>
        <begin position="178"/>
        <end position="202"/>
    </location>
</feature>
<feature type="region of interest" description="Disordered" evidence="9">
    <location>
        <begin position="1119"/>
        <end position="1150"/>
    </location>
</feature>
<keyword evidence="7 8" id="KW-0407">Ion channel</keyword>
<evidence type="ECO:0000256" key="8">
    <source>
        <dbReference type="RuleBase" id="RU003857"/>
    </source>
</evidence>
<dbReference type="GO" id="GO:0030322">
    <property type="term" value="P:stabilization of membrane potential"/>
    <property type="evidence" value="ECO:0007669"/>
    <property type="project" value="TreeGrafter"/>
</dbReference>
<feature type="region of interest" description="Disordered" evidence="9">
    <location>
        <begin position="546"/>
        <end position="566"/>
    </location>
</feature>
<keyword evidence="13" id="KW-1185">Reference proteome</keyword>
<keyword evidence="2 8" id="KW-0813">Transport</keyword>
<feature type="compositionally biased region" description="Polar residues" evidence="9">
    <location>
        <begin position="718"/>
        <end position="744"/>
    </location>
</feature>
<proteinExistence type="inferred from homology"/>
<reference evidence="12" key="2">
    <citation type="submission" date="2023-03" db="EMBL/GenBank/DDBJ databases">
        <authorList>
            <person name="Inwood S.N."/>
            <person name="Skelly J.G."/>
            <person name="Guhlin J."/>
            <person name="Harrop T.W.R."/>
            <person name="Goldson S.G."/>
            <person name="Dearden P.K."/>
        </authorList>
    </citation>
    <scope>NUCLEOTIDE SEQUENCE</scope>
    <source>
        <strain evidence="12">Irish</strain>
        <tissue evidence="12">Whole body</tissue>
    </source>
</reference>
<comment type="similarity">
    <text evidence="8">Belongs to the two pore domain potassium channel (TC 1.A.1.8) family.</text>
</comment>
<keyword evidence="6 10" id="KW-0472">Membrane</keyword>
<reference evidence="12" key="1">
    <citation type="journal article" date="2023" name="bioRxiv">
        <title>Scaffold-level genome assemblies of two parasitoid biocontrol wasps reveal the parthenogenesis mechanism and an associated novel virus.</title>
        <authorList>
            <person name="Inwood S."/>
            <person name="Skelly J."/>
            <person name="Guhlin J."/>
            <person name="Harrop T."/>
            <person name="Goldson S."/>
            <person name="Dearden P."/>
        </authorList>
    </citation>
    <scope>NUCLEOTIDE SEQUENCE</scope>
    <source>
        <strain evidence="12">Irish</strain>
        <tissue evidence="12">Whole body</tissue>
    </source>
</reference>
<dbReference type="PANTHER" id="PTHR11003">
    <property type="entry name" value="POTASSIUM CHANNEL, SUBFAMILY K"/>
    <property type="match status" value="1"/>
</dbReference>
<evidence type="ECO:0000256" key="2">
    <source>
        <dbReference type="ARBA" id="ARBA00022448"/>
    </source>
</evidence>
<dbReference type="GO" id="GO:0015271">
    <property type="term" value="F:outward rectifier potassium channel activity"/>
    <property type="evidence" value="ECO:0007669"/>
    <property type="project" value="TreeGrafter"/>
</dbReference>
<dbReference type="AlphaFoldDB" id="A0AA39KXN6"/>
<accession>A0AA39KXN6</accession>
<feature type="domain" description="Potassium channel" evidence="11">
    <location>
        <begin position="77"/>
        <end position="144"/>
    </location>
</feature>
<keyword evidence="3 8" id="KW-0812">Transmembrane</keyword>
<evidence type="ECO:0000313" key="12">
    <source>
        <dbReference type="EMBL" id="KAK0177431.1"/>
    </source>
</evidence>
<feature type="region of interest" description="Disordered" evidence="9">
    <location>
        <begin position="675"/>
        <end position="747"/>
    </location>
</feature>
<feature type="compositionally biased region" description="Basic and acidic residues" evidence="9">
    <location>
        <begin position="678"/>
        <end position="688"/>
    </location>
</feature>
<feature type="region of interest" description="Disordered" evidence="9">
    <location>
        <begin position="1045"/>
        <end position="1078"/>
    </location>
</feature>
<dbReference type="PRINTS" id="PR01333">
    <property type="entry name" value="2POREKCHANEL"/>
</dbReference>
<evidence type="ECO:0000256" key="4">
    <source>
        <dbReference type="ARBA" id="ARBA00022989"/>
    </source>
</evidence>
<evidence type="ECO:0000256" key="10">
    <source>
        <dbReference type="SAM" id="Phobius"/>
    </source>
</evidence>
<dbReference type="InterPro" id="IPR013099">
    <property type="entry name" value="K_chnl_dom"/>
</dbReference>
<evidence type="ECO:0000256" key="7">
    <source>
        <dbReference type="ARBA" id="ARBA00023303"/>
    </source>
</evidence>